<dbReference type="PANTHER" id="PTHR48100">
    <property type="entry name" value="BROAD-SPECIFICITY PHOSPHATASE YOR283W-RELATED"/>
    <property type="match status" value="1"/>
</dbReference>
<dbReference type="InterPro" id="IPR013078">
    <property type="entry name" value="His_Pase_superF_clade-1"/>
</dbReference>
<dbReference type="EMBL" id="QYZP01000002">
    <property type="protein sequence ID" value="RJN32141.1"/>
    <property type="molecule type" value="Genomic_DNA"/>
</dbReference>
<dbReference type="PROSITE" id="PS00175">
    <property type="entry name" value="PG_MUTASE"/>
    <property type="match status" value="1"/>
</dbReference>
<name>A0A3A4F329_9MICC</name>
<dbReference type="RefSeq" id="WP_119902930.1">
    <property type="nucleotide sequence ID" value="NZ_QYZP01000002.1"/>
</dbReference>
<dbReference type="PANTHER" id="PTHR48100:SF10">
    <property type="entry name" value="2-CARBOXY-D-ARABINITOL-1-PHOSPHATASE-RELATED"/>
    <property type="match status" value="1"/>
</dbReference>
<evidence type="ECO:0000313" key="3">
    <source>
        <dbReference type="EMBL" id="RJN32141.1"/>
    </source>
</evidence>
<dbReference type="OrthoDB" id="4697614at2"/>
<proteinExistence type="predicted"/>
<dbReference type="InterPro" id="IPR001345">
    <property type="entry name" value="PG/BPGM_mutase_AS"/>
</dbReference>
<dbReference type="AlphaFoldDB" id="A0A3A4F329"/>
<reference evidence="3 4" key="1">
    <citation type="submission" date="2018-09" db="EMBL/GenBank/DDBJ databases">
        <title>Nesterenkonia natronophila sp. nov., an alkaliphilic actinobacteriume isolated from a soda lake, and emended description of the genus Nesterenkonia.</title>
        <authorList>
            <person name="Menes R.J."/>
            <person name="Iriarte A."/>
        </authorList>
    </citation>
    <scope>NUCLEOTIDE SEQUENCE [LARGE SCALE GENOMIC DNA]</scope>
    <source>
        <strain evidence="3 4">M8</strain>
    </source>
</reference>
<feature type="binding site" evidence="2">
    <location>
        <position position="58"/>
    </location>
    <ligand>
        <name>substrate</name>
    </ligand>
</feature>
<dbReference type="InterPro" id="IPR029033">
    <property type="entry name" value="His_PPase_superfam"/>
</dbReference>
<evidence type="ECO:0000256" key="2">
    <source>
        <dbReference type="PIRSR" id="PIRSR613078-2"/>
    </source>
</evidence>
<gene>
    <name evidence="3" type="ORF">D3250_08705</name>
</gene>
<organism evidence="3 4">
    <name type="scientific">Nesterenkonia natronophila</name>
    <dbReference type="NCBI Taxonomy" id="2174932"/>
    <lineage>
        <taxon>Bacteria</taxon>
        <taxon>Bacillati</taxon>
        <taxon>Actinomycetota</taxon>
        <taxon>Actinomycetes</taxon>
        <taxon>Micrococcales</taxon>
        <taxon>Micrococcaceae</taxon>
        <taxon>Nesterenkonia</taxon>
    </lineage>
</organism>
<dbReference type="Pfam" id="PF00300">
    <property type="entry name" value="His_Phos_1"/>
    <property type="match status" value="1"/>
</dbReference>
<dbReference type="CDD" id="cd07067">
    <property type="entry name" value="HP_PGM_like"/>
    <property type="match status" value="1"/>
</dbReference>
<feature type="binding site" evidence="2">
    <location>
        <begin position="8"/>
        <end position="15"/>
    </location>
    <ligand>
        <name>substrate</name>
    </ligand>
</feature>
<sequence length="255" mass="28047">MIRIVLVRHGETEWNKAHRLQGRSDIPLAESGVTQAQITGGFVRAQNPQQGYVSSLVRTHQTFAQFGLDLEPSIRPDLAEQDLGEWEGGYAAEIRNRFPDQFEGWRAGTFTPTDGETYHELVTRMRGAFFDIVRRTADATPSVSTDLSFEVRTAAAVSHGAALRVLFEGLKLIDRHQFIPLTPAAVSVIDIPLHRGPVSSSLPRGGLSDATDHEAESALIRSLTDEQITDLCRLRLINLSPELLNPVVTDTVAIG</sequence>
<dbReference type="Gene3D" id="3.40.50.1240">
    <property type="entry name" value="Phosphoglycerate mutase-like"/>
    <property type="match status" value="1"/>
</dbReference>
<feature type="active site" description="Tele-phosphohistidine intermediate" evidence="1">
    <location>
        <position position="9"/>
    </location>
</feature>
<evidence type="ECO:0000256" key="1">
    <source>
        <dbReference type="PIRSR" id="PIRSR613078-1"/>
    </source>
</evidence>
<feature type="active site" description="Proton donor/acceptor" evidence="1">
    <location>
        <position position="80"/>
    </location>
</feature>
<comment type="caution">
    <text evidence="3">The sequence shown here is derived from an EMBL/GenBank/DDBJ whole genome shotgun (WGS) entry which is preliminary data.</text>
</comment>
<dbReference type="SMART" id="SM00855">
    <property type="entry name" value="PGAM"/>
    <property type="match status" value="1"/>
</dbReference>
<dbReference type="InterPro" id="IPR050275">
    <property type="entry name" value="PGM_Phosphatase"/>
</dbReference>
<protein>
    <submittedName>
        <fullName evidence="3">Histidine phosphatase family protein</fullName>
    </submittedName>
</protein>
<keyword evidence="4" id="KW-1185">Reference proteome</keyword>
<evidence type="ECO:0000313" key="4">
    <source>
        <dbReference type="Proteomes" id="UP000266615"/>
    </source>
</evidence>
<accession>A0A3A4F329</accession>
<dbReference type="GO" id="GO:0016791">
    <property type="term" value="F:phosphatase activity"/>
    <property type="evidence" value="ECO:0007669"/>
    <property type="project" value="TreeGrafter"/>
</dbReference>
<dbReference type="Proteomes" id="UP000266615">
    <property type="component" value="Unassembled WGS sequence"/>
</dbReference>
<dbReference type="SUPFAM" id="SSF53254">
    <property type="entry name" value="Phosphoglycerate mutase-like"/>
    <property type="match status" value="1"/>
</dbReference>